<evidence type="ECO:0000313" key="2">
    <source>
        <dbReference type="Proteomes" id="UP001162156"/>
    </source>
</evidence>
<accession>A0AAV8ZTH4</accession>
<organism evidence="1 2">
    <name type="scientific">Rhamnusium bicolor</name>
    <dbReference type="NCBI Taxonomy" id="1586634"/>
    <lineage>
        <taxon>Eukaryota</taxon>
        <taxon>Metazoa</taxon>
        <taxon>Ecdysozoa</taxon>
        <taxon>Arthropoda</taxon>
        <taxon>Hexapoda</taxon>
        <taxon>Insecta</taxon>
        <taxon>Pterygota</taxon>
        <taxon>Neoptera</taxon>
        <taxon>Endopterygota</taxon>
        <taxon>Coleoptera</taxon>
        <taxon>Polyphaga</taxon>
        <taxon>Cucujiformia</taxon>
        <taxon>Chrysomeloidea</taxon>
        <taxon>Cerambycidae</taxon>
        <taxon>Lepturinae</taxon>
        <taxon>Rhagiini</taxon>
        <taxon>Rhamnusium</taxon>
    </lineage>
</organism>
<gene>
    <name evidence="1" type="ORF">NQ314_000810</name>
</gene>
<comment type="caution">
    <text evidence="1">The sequence shown here is derived from an EMBL/GenBank/DDBJ whole genome shotgun (WGS) entry which is preliminary data.</text>
</comment>
<dbReference type="Proteomes" id="UP001162156">
    <property type="component" value="Unassembled WGS sequence"/>
</dbReference>
<sequence length="108" mass="12323">MCKRKTPISKNKIGLLETRERKTNIFIFGLKTTREAISSQFICEKFKQLLDMDVTVSDFNDLYPLGKSATSPIKVELLAHQTKHTVLQNCPKLKETSISITQDLNPKQ</sequence>
<reference evidence="1" key="1">
    <citation type="journal article" date="2023" name="Insect Mol. Biol.">
        <title>Genome sequencing provides insights into the evolution of gene families encoding plant cell wall-degrading enzymes in longhorned beetles.</title>
        <authorList>
            <person name="Shin N.R."/>
            <person name="Okamura Y."/>
            <person name="Kirsch R."/>
            <person name="Pauchet Y."/>
        </authorList>
    </citation>
    <scope>NUCLEOTIDE SEQUENCE</scope>
    <source>
        <strain evidence="1">RBIC_L_NR</strain>
    </source>
</reference>
<protein>
    <submittedName>
        <fullName evidence="1">Uncharacterized protein</fullName>
    </submittedName>
</protein>
<proteinExistence type="predicted"/>
<name>A0AAV8ZTH4_9CUCU</name>
<dbReference type="EMBL" id="JANEYF010000241">
    <property type="protein sequence ID" value="KAJ8971208.1"/>
    <property type="molecule type" value="Genomic_DNA"/>
</dbReference>
<keyword evidence="2" id="KW-1185">Reference proteome</keyword>
<evidence type="ECO:0000313" key="1">
    <source>
        <dbReference type="EMBL" id="KAJ8971208.1"/>
    </source>
</evidence>
<dbReference type="AlphaFoldDB" id="A0AAV8ZTH4"/>